<dbReference type="AlphaFoldDB" id="A0A1M5AUG2"/>
<protein>
    <recommendedName>
        <fullName evidence="2">DUF4136 domain-containing protein</fullName>
    </recommendedName>
</protein>
<evidence type="ECO:0000259" key="2">
    <source>
        <dbReference type="Pfam" id="PF13590"/>
    </source>
</evidence>
<dbReference type="Pfam" id="PF13590">
    <property type="entry name" value="DUF4136"/>
    <property type="match status" value="1"/>
</dbReference>
<evidence type="ECO:0000313" key="4">
    <source>
        <dbReference type="Proteomes" id="UP000184368"/>
    </source>
</evidence>
<gene>
    <name evidence="3" type="ORF">SAMN05444008_10714</name>
</gene>
<feature type="domain" description="DUF4136" evidence="2">
    <location>
        <begin position="28"/>
        <end position="189"/>
    </location>
</feature>
<dbReference type="STRING" id="1302690.BUE76_16065"/>
<evidence type="ECO:0000313" key="3">
    <source>
        <dbReference type="EMBL" id="SHF33891.1"/>
    </source>
</evidence>
<keyword evidence="4" id="KW-1185">Reference proteome</keyword>
<sequence>MKTVKLLGLLFLAAFVVSGCAAVAHIETDETVNFSQYKTYAWTESQVQDSVQKRKVSDLTERIIKDAVQVELEKQGWVESKQKPDVLLAYDVLVEKSIRDQSNPMFSRPFTRYMFNPYSGRWFGLHYPSQFLGYNNFSQEVREGTVTISMADARTEKTVFQGWATDEMSGRNLTKKDIQSTVRSIFRKFDTVKR</sequence>
<dbReference type="Proteomes" id="UP000184368">
    <property type="component" value="Unassembled WGS sequence"/>
</dbReference>
<dbReference type="PROSITE" id="PS51257">
    <property type="entry name" value="PROKAR_LIPOPROTEIN"/>
    <property type="match status" value="1"/>
</dbReference>
<dbReference type="OrthoDB" id="118896at2"/>
<dbReference type="InterPro" id="IPR025411">
    <property type="entry name" value="DUF4136"/>
</dbReference>
<reference evidence="3 4" key="1">
    <citation type="submission" date="2016-11" db="EMBL/GenBank/DDBJ databases">
        <authorList>
            <person name="Jaros S."/>
            <person name="Januszkiewicz K."/>
            <person name="Wedrychowicz H."/>
        </authorList>
    </citation>
    <scope>NUCLEOTIDE SEQUENCE [LARGE SCALE GENOMIC DNA]</scope>
    <source>
        <strain evidence="3 4">DSM 26897</strain>
    </source>
</reference>
<evidence type="ECO:0000256" key="1">
    <source>
        <dbReference type="SAM" id="SignalP"/>
    </source>
</evidence>
<feature type="chain" id="PRO_5009908853" description="DUF4136 domain-containing protein" evidence="1">
    <location>
        <begin position="22"/>
        <end position="194"/>
    </location>
</feature>
<feature type="signal peptide" evidence="1">
    <location>
        <begin position="1"/>
        <end position="21"/>
    </location>
</feature>
<dbReference type="Gene3D" id="3.30.160.670">
    <property type="match status" value="1"/>
</dbReference>
<dbReference type="RefSeq" id="WP_073042705.1">
    <property type="nucleotide sequence ID" value="NZ_FQUO01000007.1"/>
</dbReference>
<dbReference type="EMBL" id="FQUO01000007">
    <property type="protein sequence ID" value="SHF33891.1"/>
    <property type="molecule type" value="Genomic_DNA"/>
</dbReference>
<accession>A0A1M5AUG2</accession>
<proteinExistence type="predicted"/>
<name>A0A1M5AUG2_9BACT</name>
<organism evidence="3 4">
    <name type="scientific">Cnuella takakiae</name>
    <dbReference type="NCBI Taxonomy" id="1302690"/>
    <lineage>
        <taxon>Bacteria</taxon>
        <taxon>Pseudomonadati</taxon>
        <taxon>Bacteroidota</taxon>
        <taxon>Chitinophagia</taxon>
        <taxon>Chitinophagales</taxon>
        <taxon>Chitinophagaceae</taxon>
        <taxon>Cnuella</taxon>
    </lineage>
</organism>
<keyword evidence="1" id="KW-0732">Signal</keyword>